<evidence type="ECO:0000256" key="3">
    <source>
        <dbReference type="ARBA" id="ARBA00022821"/>
    </source>
</evidence>
<dbReference type="Proteomes" id="UP000594261">
    <property type="component" value="Chromosome 11"/>
</dbReference>
<dbReference type="InterPro" id="IPR055414">
    <property type="entry name" value="LRR_R13L4/SHOC2-like"/>
</dbReference>
<dbReference type="SUPFAM" id="SSF52540">
    <property type="entry name" value="P-loop containing nucleoside triphosphate hydrolases"/>
    <property type="match status" value="1"/>
</dbReference>
<dbReference type="EMBL" id="LRBV02000011">
    <property type="status" value="NOT_ANNOTATED_CDS"/>
    <property type="molecule type" value="Genomic_DNA"/>
</dbReference>
<feature type="domain" description="Disease resistance R13L4/SHOC-2-like LRR" evidence="6">
    <location>
        <begin position="298"/>
        <end position="513"/>
    </location>
</feature>
<dbReference type="InterPro" id="IPR041118">
    <property type="entry name" value="Rx_N"/>
</dbReference>
<dbReference type="OMA" id="WNIETWN"/>
<keyword evidence="1" id="KW-0677">Repeat</keyword>
<dbReference type="InterPro" id="IPR027417">
    <property type="entry name" value="P-loop_NTPase"/>
</dbReference>
<dbReference type="CDD" id="cd14798">
    <property type="entry name" value="RX-CC_like"/>
    <property type="match status" value="1"/>
</dbReference>
<keyword evidence="3" id="KW-0611">Plant defense</keyword>
<feature type="domain" description="Disease resistance protein winged helix" evidence="5">
    <location>
        <begin position="174"/>
        <end position="223"/>
    </location>
</feature>
<dbReference type="InterPro" id="IPR032675">
    <property type="entry name" value="LRR_dom_sf"/>
</dbReference>
<evidence type="ECO:0000256" key="2">
    <source>
        <dbReference type="ARBA" id="ARBA00022741"/>
    </source>
</evidence>
<dbReference type="InterPro" id="IPR058922">
    <property type="entry name" value="WHD_DRP"/>
</dbReference>
<dbReference type="InterPro" id="IPR038005">
    <property type="entry name" value="RX-like_CC"/>
</dbReference>
<evidence type="ECO:0000256" key="1">
    <source>
        <dbReference type="ARBA" id="ARBA00022737"/>
    </source>
</evidence>
<dbReference type="Gene3D" id="3.80.10.10">
    <property type="entry name" value="Ribonuclease Inhibitor"/>
    <property type="match status" value="1"/>
</dbReference>
<evidence type="ECO:0000313" key="7">
    <source>
        <dbReference type="EnsemblPlants" id="QL11p047547:mrna"/>
    </source>
</evidence>
<keyword evidence="2" id="KW-0547">Nucleotide-binding</keyword>
<dbReference type="Gramene" id="QL11p047547:mrna">
    <property type="protein sequence ID" value="QL11p047547:mrna"/>
    <property type="gene ID" value="QL11p047547"/>
</dbReference>
<accession>A0A7N2MZ31</accession>
<dbReference type="PANTHER" id="PTHR23155:SF1185">
    <property type="entry name" value="DISEASE RESISTANCE RPP8-LIKE PROTEIN 3-RELATED"/>
    <property type="match status" value="1"/>
</dbReference>
<feature type="domain" description="Disease resistance N-terminal" evidence="4">
    <location>
        <begin position="6"/>
        <end position="84"/>
    </location>
</feature>
<proteinExistence type="predicted"/>
<dbReference type="Gene3D" id="1.20.5.4130">
    <property type="match status" value="1"/>
</dbReference>
<reference evidence="7" key="2">
    <citation type="submission" date="2021-01" db="UniProtKB">
        <authorList>
            <consortium name="EnsemblPlants"/>
        </authorList>
    </citation>
    <scope>IDENTIFICATION</scope>
</reference>
<dbReference type="AlphaFoldDB" id="A0A7N2MZ31"/>
<dbReference type="EnsemblPlants" id="QL11p047547:mrna">
    <property type="protein sequence ID" value="QL11p047547:mrna"/>
    <property type="gene ID" value="QL11p047547"/>
</dbReference>
<dbReference type="InterPro" id="IPR044974">
    <property type="entry name" value="Disease_R_plants"/>
</dbReference>
<evidence type="ECO:0000259" key="6">
    <source>
        <dbReference type="Pfam" id="PF23598"/>
    </source>
</evidence>
<evidence type="ECO:0000259" key="4">
    <source>
        <dbReference type="Pfam" id="PF18052"/>
    </source>
</evidence>
<dbReference type="Pfam" id="PF18052">
    <property type="entry name" value="Rx_N"/>
    <property type="match status" value="1"/>
</dbReference>
<dbReference type="SUPFAM" id="SSF52058">
    <property type="entry name" value="L domain-like"/>
    <property type="match status" value="1"/>
</dbReference>
<reference evidence="7 8" key="1">
    <citation type="journal article" date="2016" name="G3 (Bethesda)">
        <title>First Draft Assembly and Annotation of the Genome of a California Endemic Oak Quercus lobata Nee (Fagaceae).</title>
        <authorList>
            <person name="Sork V.L."/>
            <person name="Fitz-Gibbon S.T."/>
            <person name="Puiu D."/>
            <person name="Crepeau M."/>
            <person name="Gugger P.F."/>
            <person name="Sherman R."/>
            <person name="Stevens K."/>
            <person name="Langley C.H."/>
            <person name="Pellegrini M."/>
            <person name="Salzberg S.L."/>
        </authorList>
    </citation>
    <scope>NUCLEOTIDE SEQUENCE [LARGE SCALE GENOMIC DNA]</scope>
    <source>
        <strain evidence="7 8">cv. SW786</strain>
    </source>
</reference>
<dbReference type="GO" id="GO:0098542">
    <property type="term" value="P:defense response to other organism"/>
    <property type="evidence" value="ECO:0007669"/>
    <property type="project" value="TreeGrafter"/>
</dbReference>
<keyword evidence="8" id="KW-1185">Reference proteome</keyword>
<sequence>MAESLVSGVAERLGNLLTQEANFLPGVSTQVELLQIELKQMQGLLKDPNARQDESEAVRQWVAVARELAYVVEDVITTYALKDAEIVEKLHEVLREKKCLVILDDIWNIETWNILREAFPMKNTSSKILLTSRNKEVPLHVDARGFLYELQCLNKERSWELLEKIAISWRKGHFPEDFEIPTEELIQMWMEEGFIWLGEDSEDTMEHEGEQYLRELMQRSLLYFTPSKEFYFKKSKLLRVLNLNSYRRENLPKDIGRFTHLRFSSLKNSDINHVPSFLGNLKCLHSLDLRLPYLVDSDTKVRVPNVFKEMKQLRHLYQPDQHKASEKLELGNLCNLQTLLNVGLETIKMATSFRLNHLRILGFKVHVNGEASHAIQILVPSCPHLYQLFVNYPILKLLETCQFSPNLAELELKFSHLKEDPMPTLEKLPYLKTLDLSFLSFFGKDMVCSEGGFLLLQYLILVNINIKEWRVKEGAMPSLCHLRIDNCWGLKAIPDGLRFVTTLQELEINFMPKSFTDRLEKGGPDFYKVQHVPSLVFTNYW</sequence>
<evidence type="ECO:0000259" key="5">
    <source>
        <dbReference type="Pfam" id="PF23559"/>
    </source>
</evidence>
<dbReference type="Pfam" id="PF23598">
    <property type="entry name" value="LRR_14"/>
    <property type="match status" value="1"/>
</dbReference>
<dbReference type="PRINTS" id="PR00364">
    <property type="entry name" value="DISEASERSIST"/>
</dbReference>
<dbReference type="GO" id="GO:0043531">
    <property type="term" value="F:ADP binding"/>
    <property type="evidence" value="ECO:0007669"/>
    <property type="project" value="InterPro"/>
</dbReference>
<dbReference type="InParanoid" id="A0A7N2MZ31"/>
<dbReference type="PANTHER" id="PTHR23155">
    <property type="entry name" value="DISEASE RESISTANCE PROTEIN RP"/>
    <property type="match status" value="1"/>
</dbReference>
<name>A0A7N2MZ31_QUELO</name>
<protein>
    <recommendedName>
        <fullName evidence="9">Disease resistance protein</fullName>
    </recommendedName>
</protein>
<dbReference type="Pfam" id="PF23559">
    <property type="entry name" value="WHD_DRP"/>
    <property type="match status" value="1"/>
</dbReference>
<evidence type="ECO:0000313" key="8">
    <source>
        <dbReference type="Proteomes" id="UP000594261"/>
    </source>
</evidence>
<organism evidence="7 8">
    <name type="scientific">Quercus lobata</name>
    <name type="common">Valley oak</name>
    <dbReference type="NCBI Taxonomy" id="97700"/>
    <lineage>
        <taxon>Eukaryota</taxon>
        <taxon>Viridiplantae</taxon>
        <taxon>Streptophyta</taxon>
        <taxon>Embryophyta</taxon>
        <taxon>Tracheophyta</taxon>
        <taxon>Spermatophyta</taxon>
        <taxon>Magnoliopsida</taxon>
        <taxon>eudicotyledons</taxon>
        <taxon>Gunneridae</taxon>
        <taxon>Pentapetalae</taxon>
        <taxon>rosids</taxon>
        <taxon>fabids</taxon>
        <taxon>Fagales</taxon>
        <taxon>Fagaceae</taxon>
        <taxon>Quercus</taxon>
    </lineage>
</organism>
<evidence type="ECO:0008006" key="9">
    <source>
        <dbReference type="Google" id="ProtNLM"/>
    </source>
</evidence>